<proteinExistence type="predicted"/>
<dbReference type="CDD" id="cd12148">
    <property type="entry name" value="fungal_TF_MHR"/>
    <property type="match status" value="1"/>
</dbReference>
<evidence type="ECO:0000256" key="7">
    <source>
        <dbReference type="ARBA" id="ARBA00023242"/>
    </source>
</evidence>
<dbReference type="Gene3D" id="1.10.1200.10">
    <property type="entry name" value="ACP-like"/>
    <property type="match status" value="1"/>
</dbReference>
<dbReference type="PROSITE" id="PS00455">
    <property type="entry name" value="AMP_BINDING"/>
    <property type="match status" value="1"/>
</dbReference>
<dbReference type="GO" id="GO:0000981">
    <property type="term" value="F:DNA-binding transcription factor activity, RNA polymerase II-specific"/>
    <property type="evidence" value="ECO:0007669"/>
    <property type="project" value="InterPro"/>
</dbReference>
<evidence type="ECO:0000256" key="2">
    <source>
        <dbReference type="ARBA" id="ARBA00022553"/>
    </source>
</evidence>
<keyword evidence="12" id="KW-1185">Reference proteome</keyword>
<feature type="region of interest" description="Disordered" evidence="8">
    <location>
        <begin position="1087"/>
        <end position="1175"/>
    </location>
</feature>
<dbReference type="InterPro" id="IPR007219">
    <property type="entry name" value="XnlR_reg_dom"/>
</dbReference>
<dbReference type="Pfam" id="PF00172">
    <property type="entry name" value="Zn_clus"/>
    <property type="match status" value="1"/>
</dbReference>
<dbReference type="Gene3D" id="4.10.240.10">
    <property type="entry name" value="Zn(2)-C6 fungal-type DNA-binding domain"/>
    <property type="match status" value="1"/>
</dbReference>
<evidence type="ECO:0000256" key="5">
    <source>
        <dbReference type="ARBA" id="ARBA00023125"/>
    </source>
</evidence>
<dbReference type="InterPro" id="IPR001138">
    <property type="entry name" value="Zn2Cys6_DnaBD"/>
</dbReference>
<dbReference type="Gene3D" id="3.40.50.12780">
    <property type="entry name" value="N-terminal domain of ligase-like"/>
    <property type="match status" value="1"/>
</dbReference>
<dbReference type="EMBL" id="CP055898">
    <property type="protein sequence ID" value="QKX54644.1"/>
    <property type="molecule type" value="Genomic_DNA"/>
</dbReference>
<keyword evidence="6" id="KW-0804">Transcription</keyword>
<evidence type="ECO:0000259" key="10">
    <source>
        <dbReference type="PROSITE" id="PS50075"/>
    </source>
</evidence>
<dbReference type="GO" id="GO:0006351">
    <property type="term" value="P:DNA-templated transcription"/>
    <property type="evidence" value="ECO:0007669"/>
    <property type="project" value="InterPro"/>
</dbReference>
<dbReference type="CDD" id="cd00067">
    <property type="entry name" value="GAL4"/>
    <property type="match status" value="1"/>
</dbReference>
<evidence type="ECO:0000313" key="12">
    <source>
        <dbReference type="Proteomes" id="UP000509510"/>
    </source>
</evidence>
<dbReference type="SUPFAM" id="SSF56801">
    <property type="entry name" value="Acetyl-CoA synthetase-like"/>
    <property type="match status" value="1"/>
</dbReference>
<keyword evidence="5" id="KW-0238">DNA-binding</keyword>
<gene>
    <name evidence="11" type="ORF">TRUGW13939_01732</name>
</gene>
<reference evidence="12" key="1">
    <citation type="submission" date="2020-06" db="EMBL/GenBank/DDBJ databases">
        <title>A chromosome-scale genome assembly of Talaromyces rugulosus W13939.</title>
        <authorList>
            <person name="Wang B."/>
            <person name="Guo L."/>
            <person name="Ye K."/>
            <person name="Wang L."/>
        </authorList>
    </citation>
    <scope>NUCLEOTIDE SEQUENCE [LARGE SCALE GENOMIC DNA]</scope>
    <source>
        <strain evidence="12">W13939</strain>
    </source>
</reference>
<dbReference type="Gene3D" id="3.40.50.720">
    <property type="entry name" value="NAD(P)-binding Rossmann-like Domain"/>
    <property type="match status" value="1"/>
</dbReference>
<dbReference type="SUPFAM" id="SSF47336">
    <property type="entry name" value="ACP-like"/>
    <property type="match status" value="1"/>
</dbReference>
<accession>A0A7H8QL41</accession>
<evidence type="ECO:0000256" key="3">
    <source>
        <dbReference type="ARBA" id="ARBA00022723"/>
    </source>
</evidence>
<evidence type="ECO:0000259" key="9">
    <source>
        <dbReference type="PROSITE" id="PS50048"/>
    </source>
</evidence>
<dbReference type="InterPro" id="IPR000873">
    <property type="entry name" value="AMP-dep_synth/lig_dom"/>
</dbReference>
<dbReference type="PANTHER" id="PTHR43439">
    <property type="entry name" value="PHENYLACETATE-COENZYME A LIGASE"/>
    <property type="match status" value="1"/>
</dbReference>
<keyword evidence="3" id="KW-0479">Metal-binding</keyword>
<dbReference type="Pfam" id="PF00550">
    <property type="entry name" value="PP-binding"/>
    <property type="match status" value="1"/>
</dbReference>
<dbReference type="PANTHER" id="PTHR43439:SF2">
    <property type="entry name" value="ENZYME, PUTATIVE (JCVI)-RELATED"/>
    <property type="match status" value="1"/>
</dbReference>
<dbReference type="RefSeq" id="XP_035340823.1">
    <property type="nucleotide sequence ID" value="XM_035484930.1"/>
</dbReference>
<evidence type="ECO:0008006" key="13">
    <source>
        <dbReference type="Google" id="ProtNLM"/>
    </source>
</evidence>
<organism evidence="11 12">
    <name type="scientific">Talaromyces rugulosus</name>
    <name type="common">Penicillium rugulosum</name>
    <dbReference type="NCBI Taxonomy" id="121627"/>
    <lineage>
        <taxon>Eukaryota</taxon>
        <taxon>Fungi</taxon>
        <taxon>Dikarya</taxon>
        <taxon>Ascomycota</taxon>
        <taxon>Pezizomycotina</taxon>
        <taxon>Eurotiomycetes</taxon>
        <taxon>Eurotiomycetidae</taxon>
        <taxon>Eurotiales</taxon>
        <taxon>Trichocomaceae</taxon>
        <taxon>Talaromyces</taxon>
        <taxon>Talaromyces sect. Islandici</taxon>
    </lineage>
</organism>
<dbReference type="Pfam" id="PF23562">
    <property type="entry name" value="AMP-binding_C_3"/>
    <property type="match status" value="1"/>
</dbReference>
<dbReference type="InterPro" id="IPR036864">
    <property type="entry name" value="Zn2-C6_fun-type_DNA-bd_sf"/>
</dbReference>
<keyword evidence="4" id="KW-0805">Transcription regulation</keyword>
<dbReference type="GeneID" id="55989242"/>
<dbReference type="InterPro" id="IPR036291">
    <property type="entry name" value="NAD(P)-bd_dom_sf"/>
</dbReference>
<dbReference type="InterPro" id="IPR013120">
    <property type="entry name" value="FAR_NAD-bd"/>
</dbReference>
<dbReference type="Pfam" id="PF00501">
    <property type="entry name" value="AMP-binding"/>
    <property type="match status" value="1"/>
</dbReference>
<dbReference type="InterPro" id="IPR020845">
    <property type="entry name" value="AMP-binding_CS"/>
</dbReference>
<dbReference type="KEGG" id="trg:TRUGW13939_01732"/>
<feature type="domain" description="Carrier" evidence="10">
    <location>
        <begin position="564"/>
        <end position="647"/>
    </location>
</feature>
<name>A0A7H8QL41_TALRU</name>
<evidence type="ECO:0000256" key="1">
    <source>
        <dbReference type="ARBA" id="ARBA00022450"/>
    </source>
</evidence>
<dbReference type="SUPFAM" id="SSF57701">
    <property type="entry name" value="Zn2/Cys6 DNA-binding domain"/>
    <property type="match status" value="1"/>
</dbReference>
<dbReference type="InterPro" id="IPR051414">
    <property type="entry name" value="Adenylate-forming_Reductase"/>
</dbReference>
<dbReference type="InterPro" id="IPR009081">
    <property type="entry name" value="PP-bd_ACP"/>
</dbReference>
<keyword evidence="2" id="KW-0597">Phosphoprotein</keyword>
<dbReference type="PROSITE" id="PS50048">
    <property type="entry name" value="ZN2_CY6_FUNGAL_2"/>
    <property type="match status" value="1"/>
</dbReference>
<dbReference type="OrthoDB" id="4236860at2759"/>
<protein>
    <recommendedName>
        <fullName evidence="13">Zn(2)-C6 fungal-type domain-containing protein</fullName>
    </recommendedName>
</protein>
<evidence type="ECO:0000256" key="4">
    <source>
        <dbReference type="ARBA" id="ARBA00023015"/>
    </source>
</evidence>
<dbReference type="InterPro" id="IPR036736">
    <property type="entry name" value="ACP-like_sf"/>
</dbReference>
<dbReference type="GO" id="GO:0003677">
    <property type="term" value="F:DNA binding"/>
    <property type="evidence" value="ECO:0007669"/>
    <property type="project" value="UniProtKB-KW"/>
</dbReference>
<dbReference type="SMART" id="SM00066">
    <property type="entry name" value="GAL4"/>
    <property type="match status" value="1"/>
</dbReference>
<sequence>MGSLSQPRKQLLCHIVDERTRSASASQDQPFCIHPVSSDLEDGWRDVSFQDLATAVNHLSWWIEKNIGRGSSRSEPVAYLGINDIRYTIFILACMKTGYVAFLPSPRNSEAAFMHLLNETGCSKFVYSPERYKLVQDLQNVNVSIRAWEIPGLWEIVDHPADIYPCDRQFSDSENETSLIVHSSGTTGFPKPVYITHGYWTAMDNLFLLPVPPKRRPGGLINAEPGRKFFAMAPFFHQMGNYLAVISIFHGVSFVLTPPEKPLTVELLARIIDETSPTVTLLLPSLIEDLSSTEEGRVTLERFQTIYFGGAPLAKSAGDRLSNLEIAIGSTEIGLIPGLVIEDDANHADWQYFEWNPYYGIEMLQIDNEGKHEMILHREKVTGAKKNENDRGIHCVFHTFPEMDEYRTNDMFLPHPTKPNLWKYYGRLDDVIVLSNGEKFNPIEMEKVIDGHPLVSRTLIVGNGQFHSAALIEPNWHSLDDSNTEQSTFIEEIWSFVEKANEIAPAYGRLMKSKIAMAAKDKPFKYTPKGSTRRGVVIAEYMQEIEDLYALEEEDNSYRFSKEANIEEVTKAIESILADLLSIDNITDESDIFALGIDSLQTLRLSRVLLGALRSVYPDINANVISSQKIYSHPSATGLSRYIYSILHGNTANDQPGVAEESELERRKRISALVEKYTTGLPANEVTSIAQNKTGRVVILTGSTGSLGNYILNELLNDPQVSQVFCLNRSVDAKTRQLASFKEKGLLDDLTSKVEFLTADLGQQYFGLPAEKYEYLKKSDLIIHNAWKVNFNHRVEAFEDIHIKGVRQLVDFSLNSPNHPHIHFISSVGTIGVPGTAAPVEVPFEEPDTVIPQGYSESKFVSERICALASTVSGVPTTIHRVGQIAGPTTEHGLWNKQEWLPSLVATSKTLGKVPTELGNMPVDWIPVDSLARIIVEITRSRQTTEIDLRCAAFHLINPSRTSWETVHPVIQREYQSKPVGLTDWVEELDGYSNPTEADIQDKPALKIVDFYRGLSKQGYGSPGSPAETKQAQAASETMPMFSARLNIQASANIANEMGKIPVSRRKRKTLSCYECRRRKLRCDREEPTCGRCRNAGQGESCSYEQKPIPNRSERALAGSPSASPPISTSARRWTPATSHGGPSNSSESVNPTVSTTRKLGEDERTQAPRVTAQNSGSWQLIGPASVNSVNELRPAIRPDSNAPLVFERYKPTTPEAVIFRGENFKTHYYGSSNPISLISHFPELRSFMRETIMNRSSLPRVQRELKSFQARWKGVKAGISPVPDFDLLCLLPDKDAVDHHVRLYFETVETVYRIIHYPSFAEEYESFWSDQRAANPAFVILLLVIMASVSCIALREQPKYIGDSSATRERAILFIEVSEWWLSRHSHKHIYLAIWQIRCLLLLAKHVNNVKKKRHWAEAGHLIREAMSAGFHRDMNLFGDRVSFFDQEMRRRLWATMLELELQTSIDRGMPSAAVGVSSDSAAVLNINDVDLMPDCGELPTSKPLSQYTTCSFLHLSAASFPLRVSVNSLANDLTSRSRYEDILSYEEHILKELEKLPNWKDSNSSDVQGRTFNMAHLLLDIQLRQFLILLHAPFARQTDTTNPRFSLSRMVCLNAACEIIDKHSQLASSGNHLLLLFRHDYFRGALAICHNMYTSLSVQNNVAVGLSSKILLQYLDRVLVMLEDRISYLGTGYTHYWYICAACALLRSILDPADSRAQMEEAIGKLTRQYHRTLAGQEETRQAERNLIPAELRRTNLPADQSHFSADISNGAGFGSFGEEFPQIAFDSTDVPLDEFFFGNPAAWTFENLF</sequence>
<dbReference type="Pfam" id="PF04082">
    <property type="entry name" value="Fungal_trans"/>
    <property type="match status" value="1"/>
</dbReference>
<feature type="compositionally biased region" description="Polar residues" evidence="8">
    <location>
        <begin position="1136"/>
        <end position="1158"/>
    </location>
</feature>
<dbReference type="Pfam" id="PF07993">
    <property type="entry name" value="NAD_binding_4"/>
    <property type="match status" value="1"/>
</dbReference>
<evidence type="ECO:0000313" key="11">
    <source>
        <dbReference type="EMBL" id="QKX54644.1"/>
    </source>
</evidence>
<feature type="compositionally biased region" description="Low complexity" evidence="8">
    <location>
        <begin position="1116"/>
        <end position="1133"/>
    </location>
</feature>
<dbReference type="InterPro" id="IPR042099">
    <property type="entry name" value="ANL_N_sf"/>
</dbReference>
<evidence type="ECO:0000256" key="8">
    <source>
        <dbReference type="SAM" id="MobiDB-lite"/>
    </source>
</evidence>
<dbReference type="Proteomes" id="UP000509510">
    <property type="component" value="Chromosome I"/>
</dbReference>
<dbReference type="PROSITE" id="PS00463">
    <property type="entry name" value="ZN2_CY6_FUNGAL_1"/>
    <property type="match status" value="1"/>
</dbReference>
<dbReference type="PROSITE" id="PS50075">
    <property type="entry name" value="CARRIER"/>
    <property type="match status" value="1"/>
</dbReference>
<feature type="domain" description="Zn(2)-C6 fungal-type" evidence="9">
    <location>
        <begin position="1072"/>
        <end position="1104"/>
    </location>
</feature>
<evidence type="ECO:0000256" key="6">
    <source>
        <dbReference type="ARBA" id="ARBA00023163"/>
    </source>
</evidence>
<dbReference type="GO" id="GO:0008270">
    <property type="term" value="F:zinc ion binding"/>
    <property type="evidence" value="ECO:0007669"/>
    <property type="project" value="InterPro"/>
</dbReference>
<dbReference type="SUPFAM" id="SSF51735">
    <property type="entry name" value="NAD(P)-binding Rossmann-fold domains"/>
    <property type="match status" value="1"/>
</dbReference>
<keyword evidence="1" id="KW-0596">Phosphopantetheine</keyword>
<keyword evidence="7" id="KW-0539">Nucleus</keyword>